<sequence length="38" mass="4167">WPGIRHGSEMELDAEQLHALILGLPWQRADSGSAITPL</sequence>
<feature type="non-terminal residue" evidence="1">
    <location>
        <position position="1"/>
    </location>
</feature>
<keyword evidence="2" id="KW-1185">Reference proteome</keyword>
<comment type="caution">
    <text evidence="1">The sequence shown here is derived from an EMBL/GenBank/DDBJ whole genome shotgun (WGS) entry which is preliminary data.</text>
</comment>
<name>F3GQW7_PSESJ</name>
<evidence type="ECO:0000313" key="1">
    <source>
        <dbReference type="EMBL" id="EGH49470.1"/>
    </source>
</evidence>
<reference evidence="1 2" key="1">
    <citation type="journal article" date="2011" name="PLoS Pathog.">
        <title>Dynamic evolution of pathogenicity revealed by sequencing and comparative genomics of 19 Pseudomonas syringae isolates.</title>
        <authorList>
            <person name="Baltrus D.A."/>
            <person name="Nishimura M.T."/>
            <person name="Romanchuk A."/>
            <person name="Chang J.H."/>
            <person name="Mukhtar M.S."/>
            <person name="Cherkis K."/>
            <person name="Roach J."/>
            <person name="Grant S.R."/>
            <person name="Jones C.D."/>
            <person name="Dangl J.L."/>
        </authorList>
    </citation>
    <scope>NUCLEOTIDE SEQUENCE [LARGE SCALE GENOMIC DNA]</scope>
    <source>
        <strain evidence="1 2">1704B</strain>
    </source>
</reference>
<dbReference type="EMBL" id="AEAI01004310">
    <property type="protein sequence ID" value="EGH49470.1"/>
    <property type="molecule type" value="Genomic_DNA"/>
</dbReference>
<proteinExistence type="predicted"/>
<dbReference type="HOGENOM" id="CLU_215571_0_0_6"/>
<dbReference type="AlphaFoldDB" id="F3GQW7"/>
<dbReference type="Proteomes" id="UP000004986">
    <property type="component" value="Unassembled WGS sequence"/>
</dbReference>
<organism evidence="1 2">
    <name type="scientific">Pseudomonas syringae pv. pisi str. 1704B</name>
    <dbReference type="NCBI Taxonomy" id="629263"/>
    <lineage>
        <taxon>Bacteria</taxon>
        <taxon>Pseudomonadati</taxon>
        <taxon>Pseudomonadota</taxon>
        <taxon>Gammaproteobacteria</taxon>
        <taxon>Pseudomonadales</taxon>
        <taxon>Pseudomonadaceae</taxon>
        <taxon>Pseudomonas</taxon>
        <taxon>Pseudomonas syringae</taxon>
    </lineage>
</organism>
<evidence type="ECO:0000313" key="2">
    <source>
        <dbReference type="Proteomes" id="UP000004986"/>
    </source>
</evidence>
<gene>
    <name evidence="1" type="ORF">PSYPI_46684</name>
</gene>
<protein>
    <submittedName>
        <fullName evidence="1">Uncharacterized protein</fullName>
    </submittedName>
</protein>
<accession>F3GQW7</accession>